<evidence type="ECO:0000313" key="1">
    <source>
        <dbReference type="EMBL" id="SCL13014.1"/>
    </source>
</evidence>
<organism evidence="1 2">
    <name type="scientific">Micromonospora nigra</name>
    <dbReference type="NCBI Taxonomy" id="145857"/>
    <lineage>
        <taxon>Bacteria</taxon>
        <taxon>Bacillati</taxon>
        <taxon>Actinomycetota</taxon>
        <taxon>Actinomycetes</taxon>
        <taxon>Micromonosporales</taxon>
        <taxon>Micromonosporaceae</taxon>
        <taxon>Micromonospora</taxon>
    </lineage>
</organism>
<proteinExistence type="predicted"/>
<evidence type="ECO:0000313" key="2">
    <source>
        <dbReference type="Proteomes" id="UP000199699"/>
    </source>
</evidence>
<dbReference type="EMBL" id="FMHT01000002">
    <property type="protein sequence ID" value="SCL13014.1"/>
    <property type="molecule type" value="Genomic_DNA"/>
</dbReference>
<protein>
    <submittedName>
        <fullName evidence="1">Uncharacterized protein</fullName>
    </submittedName>
</protein>
<accession>A0A1C6R7L4</accession>
<reference evidence="1 2" key="1">
    <citation type="submission" date="2016-06" db="EMBL/GenBank/DDBJ databases">
        <authorList>
            <person name="Kjaerup R.B."/>
            <person name="Dalgaard T.S."/>
            <person name="Juul-Madsen H.R."/>
        </authorList>
    </citation>
    <scope>NUCLEOTIDE SEQUENCE [LARGE SCALE GENOMIC DNA]</scope>
    <source>
        <strain evidence="1 2">DSM 43818</strain>
    </source>
</reference>
<name>A0A1C6R7L4_9ACTN</name>
<gene>
    <name evidence="1" type="ORF">GA0070616_0099</name>
</gene>
<dbReference type="Proteomes" id="UP000199699">
    <property type="component" value="Unassembled WGS sequence"/>
</dbReference>
<dbReference type="AlphaFoldDB" id="A0A1C6R7L4"/>
<keyword evidence="2" id="KW-1185">Reference proteome</keyword>
<sequence>MIEVNDHADVQFRGLRMVAEEEAPLRQVASGCQESYGYVDSLLGPRLACLDGNVYLTVGWTADALPTGGDDQAIIEALGEMAHETLINLRRT</sequence>